<dbReference type="Proteomes" id="UP000706039">
    <property type="component" value="Unassembled WGS sequence"/>
</dbReference>
<evidence type="ECO:0000313" key="2">
    <source>
        <dbReference type="EMBL" id="MBY8823980.1"/>
    </source>
</evidence>
<feature type="domain" description="FecR protein" evidence="1">
    <location>
        <begin position="108"/>
        <end position="199"/>
    </location>
</feature>
<reference evidence="2 3" key="1">
    <citation type="submission" date="2021-08" db="EMBL/GenBank/DDBJ databases">
        <authorList>
            <person name="Tuo L."/>
        </authorList>
    </citation>
    <scope>NUCLEOTIDE SEQUENCE [LARGE SCALE GENOMIC DNA]</scope>
    <source>
        <strain evidence="2 3">JCM 31229</strain>
    </source>
</reference>
<evidence type="ECO:0000313" key="3">
    <source>
        <dbReference type="Proteomes" id="UP000706039"/>
    </source>
</evidence>
<dbReference type="Pfam" id="PF04773">
    <property type="entry name" value="FecR"/>
    <property type="match status" value="1"/>
</dbReference>
<organism evidence="2 3">
    <name type="scientific">Sphingomonas colocasiae</name>
    <dbReference type="NCBI Taxonomy" id="1848973"/>
    <lineage>
        <taxon>Bacteria</taxon>
        <taxon>Pseudomonadati</taxon>
        <taxon>Pseudomonadota</taxon>
        <taxon>Alphaproteobacteria</taxon>
        <taxon>Sphingomonadales</taxon>
        <taxon>Sphingomonadaceae</taxon>
        <taxon>Sphingomonas</taxon>
    </lineage>
</organism>
<dbReference type="EMBL" id="JAINVV010000008">
    <property type="protein sequence ID" value="MBY8823980.1"/>
    <property type="molecule type" value="Genomic_DNA"/>
</dbReference>
<dbReference type="InterPro" id="IPR012373">
    <property type="entry name" value="Ferrdict_sens_TM"/>
</dbReference>
<name>A0ABS7PTH6_9SPHN</name>
<keyword evidence="3" id="KW-1185">Reference proteome</keyword>
<dbReference type="PIRSF" id="PIRSF018266">
    <property type="entry name" value="FecR"/>
    <property type="match status" value="1"/>
</dbReference>
<accession>A0ABS7PTH6</accession>
<protein>
    <submittedName>
        <fullName evidence="2">FecR domain-containing protein</fullName>
    </submittedName>
</protein>
<evidence type="ECO:0000259" key="1">
    <source>
        <dbReference type="Pfam" id="PF04773"/>
    </source>
</evidence>
<dbReference type="Gene3D" id="2.60.120.1440">
    <property type="match status" value="1"/>
</dbReference>
<gene>
    <name evidence="2" type="ORF">K7G82_16870</name>
</gene>
<dbReference type="InterPro" id="IPR006860">
    <property type="entry name" value="FecR"/>
</dbReference>
<proteinExistence type="predicted"/>
<dbReference type="PANTHER" id="PTHR30273">
    <property type="entry name" value="PERIPLASMIC SIGNAL SENSOR AND SIGMA FACTOR ACTIVATOR FECR-RELATED"/>
    <property type="match status" value="1"/>
</dbReference>
<comment type="caution">
    <text evidence="2">The sequence shown here is derived from an EMBL/GenBank/DDBJ whole genome shotgun (WGS) entry which is preliminary data.</text>
</comment>
<dbReference type="RefSeq" id="WP_222991083.1">
    <property type="nucleotide sequence ID" value="NZ_JAINVV010000008.1"/>
</dbReference>
<sequence>MSAGSGNGADIDAQAAVWAIRSAERPLDSAESRALEAWLEEPRHLGAYVRAQALWLDLDRVASLDSGSRIEAPVVEEKLRRWPRYAMAASVALALMGGGVAYDQLAGRVSTGRGEVREIALDDGSTVVLNGDSAIQVRYENDVRRIVLRRGAAYFKVAHNKARPFIVDANGLAVRAVGTEFAVGLENKDVEVTVEQGVVAVAGVPGAAAPRYLKRNEQFVAAETGPRKAMLDSADVERMTAWRRGLLVFQGQPLGKAAADVNRHSDLRVVIEDPTLARAEFMGVFKIGDARGFAVAAGRAFNADVIQNGQELRLVRQQNSPSH</sequence>
<dbReference type="PANTHER" id="PTHR30273:SF2">
    <property type="entry name" value="PROTEIN FECR"/>
    <property type="match status" value="1"/>
</dbReference>